<accession>H0EKH2</accession>
<proteinExistence type="predicted"/>
<keyword evidence="3" id="KW-1185">Reference proteome</keyword>
<dbReference type="OrthoDB" id="10334507at2759"/>
<protein>
    <recommendedName>
        <fullName evidence="4">TPR-like protein</fullName>
    </recommendedName>
</protein>
<evidence type="ECO:0000313" key="2">
    <source>
        <dbReference type="EMBL" id="EHL00952.1"/>
    </source>
</evidence>
<reference evidence="2 3" key="1">
    <citation type="journal article" date="2012" name="Eukaryot. Cell">
        <title>Genome sequence of the fungus Glarea lozoyensis: the first genome sequence of a species from the Helotiaceae family.</title>
        <authorList>
            <person name="Youssar L."/>
            <person name="Gruening B.A."/>
            <person name="Erxleben A."/>
            <person name="Guenther S."/>
            <person name="Huettel W."/>
        </authorList>
    </citation>
    <scope>NUCLEOTIDE SEQUENCE [LARGE SCALE GENOMIC DNA]</scope>
    <source>
        <strain evidence="3">ATCC 74030 / MF5533</strain>
    </source>
</reference>
<evidence type="ECO:0000313" key="3">
    <source>
        <dbReference type="Proteomes" id="UP000005446"/>
    </source>
</evidence>
<gene>
    <name evidence="2" type="ORF">M7I_3070</name>
</gene>
<dbReference type="HOGENOM" id="CLU_488372_0_0_1"/>
<sequence length="558" mass="64008">MEVAVITVHYRSDWLLSNSSCTRSSCIAPRLYMSLSSRNSTNDVDAVVNLSNEVIRITEKIAEGKVQNFAPEENQAFENTKFEKTTHSPKLDMTSEVSKLEACESCKTPLTSFAKAQMKSHKLILADEEFIRWEEEYLDNRYELAEMYRKLEKNEEGLEIAKDTHERRAKLNKFSANEKKSHYQYCVFLRSLKRYDDVKVEYRRIWLEAKEIDPARAIENGYQLGCTLEETRGPSVALDKYWEVFDEGSKRLGLERKLMVEVAEKLIAAAEKEGEPLVSKRSIDDVLKAVWNARAEASFVSTNLLAIGFKYGTRLLKSKDYESAASVLETVWTTRNSQQGAKDLGTLEAADHLYDSYIGYKNYEGAVKVGKWIVEVRRKKSKTSLETINSEHSLGKQLERTNSLKDSAVNVKGARSYLKDSWDARKKLQGVDHLQTLENGFDYGKVLSQLNEVAKAESVFTEVWKFSHEVLLKKQLSKKEEDTLLSYGLRLTQCLEHQHEQRDKAKLAAQVWEQLLSTITGTKEKKEQDDENVDLPRYHDEQKSEVSGLRHLRHEATA</sequence>
<dbReference type="InParanoid" id="H0EKH2"/>
<comment type="caution">
    <text evidence="2">The sequence shown here is derived from an EMBL/GenBank/DDBJ whole genome shotgun (WGS) entry which is preliminary data.</text>
</comment>
<evidence type="ECO:0008006" key="4">
    <source>
        <dbReference type="Google" id="ProtNLM"/>
    </source>
</evidence>
<evidence type="ECO:0000256" key="1">
    <source>
        <dbReference type="SAM" id="MobiDB-lite"/>
    </source>
</evidence>
<dbReference type="InterPro" id="IPR011990">
    <property type="entry name" value="TPR-like_helical_dom_sf"/>
</dbReference>
<organism evidence="2 3">
    <name type="scientific">Glarea lozoyensis (strain ATCC 74030 / MF5533)</name>
    <dbReference type="NCBI Taxonomy" id="1104152"/>
    <lineage>
        <taxon>Eukaryota</taxon>
        <taxon>Fungi</taxon>
        <taxon>Dikarya</taxon>
        <taxon>Ascomycota</taxon>
        <taxon>Pezizomycotina</taxon>
        <taxon>Leotiomycetes</taxon>
        <taxon>Helotiales</taxon>
        <taxon>Helotiaceae</taxon>
        <taxon>Glarea</taxon>
    </lineage>
</organism>
<name>H0EKH2_GLAL7</name>
<dbReference type="AlphaFoldDB" id="H0EKH2"/>
<feature type="region of interest" description="Disordered" evidence="1">
    <location>
        <begin position="523"/>
        <end position="558"/>
    </location>
</feature>
<dbReference type="Gene3D" id="1.25.40.10">
    <property type="entry name" value="Tetratricopeptide repeat domain"/>
    <property type="match status" value="1"/>
</dbReference>
<dbReference type="EMBL" id="AGUE01000069">
    <property type="protein sequence ID" value="EHL00952.1"/>
    <property type="molecule type" value="Genomic_DNA"/>
</dbReference>
<dbReference type="Proteomes" id="UP000005446">
    <property type="component" value="Unassembled WGS sequence"/>
</dbReference>
<feature type="compositionally biased region" description="Basic and acidic residues" evidence="1">
    <location>
        <begin position="523"/>
        <end position="544"/>
    </location>
</feature>